<proteinExistence type="predicted"/>
<dbReference type="Proteomes" id="UP000693794">
    <property type="component" value="Segment"/>
</dbReference>
<dbReference type="Pfam" id="PF05065">
    <property type="entry name" value="Phage_capsid"/>
    <property type="match status" value="1"/>
</dbReference>
<gene>
    <name evidence="3" type="ORF">Danklef1_5</name>
</gene>
<evidence type="ECO:0000313" key="3">
    <source>
        <dbReference type="EMBL" id="QQV90532.1"/>
    </source>
</evidence>
<dbReference type="SUPFAM" id="SSF56563">
    <property type="entry name" value="Major capsid protein gp5"/>
    <property type="match status" value="1"/>
</dbReference>
<evidence type="ECO:0000313" key="4">
    <source>
        <dbReference type="Proteomes" id="UP000693794"/>
    </source>
</evidence>
<accession>A0A8E4ZCN0</accession>
<protein>
    <submittedName>
        <fullName evidence="3">Major capsid protein</fullName>
    </submittedName>
</protein>
<name>A0A8E4ZCN0_9CAUD</name>
<dbReference type="EMBL" id="MT732458">
    <property type="protein sequence ID" value="QQV90532.1"/>
    <property type="molecule type" value="Genomic_DNA"/>
</dbReference>
<evidence type="ECO:0000259" key="2">
    <source>
        <dbReference type="Pfam" id="PF05065"/>
    </source>
</evidence>
<dbReference type="InterPro" id="IPR054612">
    <property type="entry name" value="Phage_capsid-like_C"/>
</dbReference>
<evidence type="ECO:0000256" key="1">
    <source>
        <dbReference type="SAM" id="Coils"/>
    </source>
</evidence>
<reference evidence="3" key="1">
    <citation type="submission" date="2020-07" db="EMBL/GenBank/DDBJ databases">
        <title>Highly diverse flavobacterial phages as mortality factor during North Sea spring blooms.</title>
        <authorList>
            <person name="Bartlau N."/>
            <person name="Wichels A."/>
            <person name="Krohne G."/>
            <person name="Adriaenssens E.M."/>
            <person name="Heins A."/>
            <person name="Fuchs B.M."/>
            <person name="Amann R."/>
            <person name="Moraru C."/>
        </authorList>
    </citation>
    <scope>NUCLEOTIDE SEQUENCE</scope>
</reference>
<keyword evidence="4" id="KW-1185">Reference proteome</keyword>
<sequence>MEFKTKSVEEIAKLTTEEQTQYFADKAEHQKAEMIKSFDAKIEEQTKGFLSKNEADKLKSDFSAQIKDMPIEELNKYNETIKGLRNEIKTVEDLAKEIKGIVKTQGETMRKMEGANAIPEVRKNADRRTHIQELIKQSLSSKEFESFKGRGFVGASNKMVLGQEGNKVQLKTLGDNGQGVLVEKATISTTSHTGNVLISEVSDIVRDDAPTRVSHVRDLLNVSMTNQAQVVAGQVYDFTDALTLGAVMLSENGQAPESVFKSKENTWGLKRIANSMRLSKREIAVNGLDWVMDKVLAKLPDATLYVEDVQLLFGDGLGENVLGLSKGAQAFDLSPNTYAATAIASVATYNGGAQALITFAAAHGLKNGDDLTLASATATGYNKTHTAVEVINTKQAIIDFAYVAEADTSAWTGSSKSPFSNEIDNAQEYDVLAVADANLEAGEYACTGHVIHPSTATKLGLLKDSQGNYLNLSKDANGRVTGVNGKPLAVTTAMPYGKFLSGDFSRNGVELREFTPLNIQFAEDVASVQKNEIVIVIQEEIIFPIYNPFWFTFGKFSTAKTQLETA</sequence>
<dbReference type="Gene3D" id="3.30.2320.10">
    <property type="entry name" value="hypothetical protein PF0899 domain"/>
    <property type="match status" value="1"/>
</dbReference>
<keyword evidence="1" id="KW-0175">Coiled coil</keyword>
<organism evidence="3 4">
    <name type="scientific">Polaribacter phage Danklef_1</name>
    <dbReference type="NCBI Taxonomy" id="2745646"/>
    <lineage>
        <taxon>Viruses</taxon>
        <taxon>Duplodnaviria</taxon>
        <taxon>Heunggongvirae</taxon>
        <taxon>Uroviricota</taxon>
        <taxon>Caudoviricetes</taxon>
        <taxon>Forsetiviridae</taxon>
        <taxon>Freyavirus</taxon>
        <taxon>Freyavirus danklef</taxon>
    </lineage>
</organism>
<feature type="coiled-coil region" evidence="1">
    <location>
        <begin position="74"/>
        <end position="101"/>
    </location>
</feature>
<dbReference type="Gene3D" id="3.30.2400.10">
    <property type="entry name" value="Major capsid protein gp5"/>
    <property type="match status" value="1"/>
</dbReference>
<feature type="domain" description="Phage capsid-like C-terminal" evidence="2">
    <location>
        <begin position="210"/>
        <end position="542"/>
    </location>
</feature>